<proteinExistence type="predicted"/>
<reference evidence="1 2" key="1">
    <citation type="submission" date="2016-01" db="EMBL/GenBank/DDBJ databases">
        <authorList>
            <person name="Oliw E.H."/>
        </authorList>
    </citation>
    <scope>NUCLEOTIDE SEQUENCE [LARGE SCALE GENOMIC DNA]</scope>
    <source>
        <strain evidence="1 2">Zutra 3-1</strain>
    </source>
</reference>
<gene>
    <name evidence="1" type="ORF">AGR7C_Cc160196</name>
</gene>
<protein>
    <submittedName>
        <fullName evidence="1">Uncharacterized protein</fullName>
    </submittedName>
</protein>
<dbReference type="EMBL" id="FBWG01000008">
    <property type="protein sequence ID" value="CUX23763.1"/>
    <property type="molecule type" value="Genomic_DNA"/>
</dbReference>
<organism evidence="1 2">
    <name type="scientific">Agrobacterium deltaense Zutra 3/1</name>
    <dbReference type="NCBI Taxonomy" id="1183427"/>
    <lineage>
        <taxon>Bacteria</taxon>
        <taxon>Pseudomonadati</taxon>
        <taxon>Pseudomonadota</taxon>
        <taxon>Alphaproteobacteria</taxon>
        <taxon>Hyphomicrobiales</taxon>
        <taxon>Rhizobiaceae</taxon>
        <taxon>Rhizobium/Agrobacterium group</taxon>
        <taxon>Agrobacterium</taxon>
    </lineage>
</organism>
<sequence>MDSPALGYRCTGTVAGEGATHLTIDKA</sequence>
<dbReference type="Proteomes" id="UP000191987">
    <property type="component" value="Unassembled WGS sequence"/>
</dbReference>
<accession>A0A1S7PNA1</accession>
<evidence type="ECO:0000313" key="2">
    <source>
        <dbReference type="Proteomes" id="UP000191987"/>
    </source>
</evidence>
<name>A0A1S7PNA1_9HYPH</name>
<dbReference type="AlphaFoldDB" id="A0A1S7PNA1"/>
<evidence type="ECO:0000313" key="1">
    <source>
        <dbReference type="EMBL" id="CUX23763.1"/>
    </source>
</evidence>